<dbReference type="Proteomes" id="UP001175226">
    <property type="component" value="Unassembled WGS sequence"/>
</dbReference>
<protein>
    <recommendedName>
        <fullName evidence="3">FAD dependent oxidoreductase domain-containing protein</fullName>
    </recommendedName>
</protein>
<dbReference type="AlphaFoldDB" id="A0AA39KBK0"/>
<feature type="non-terminal residue" evidence="1">
    <location>
        <position position="53"/>
    </location>
</feature>
<evidence type="ECO:0008006" key="3">
    <source>
        <dbReference type="Google" id="ProtNLM"/>
    </source>
</evidence>
<gene>
    <name evidence="1" type="ORF">EV421DRAFT_1755804</name>
</gene>
<evidence type="ECO:0000313" key="1">
    <source>
        <dbReference type="EMBL" id="KAK0456960.1"/>
    </source>
</evidence>
<evidence type="ECO:0000313" key="2">
    <source>
        <dbReference type="Proteomes" id="UP001175226"/>
    </source>
</evidence>
<sequence length="53" mass="5932">MLDGRDACSGATARNGGHITPPLYHHYLDLKKHGAEVAQHIIQFRLSHLARRT</sequence>
<organism evidence="1 2">
    <name type="scientific">Armillaria borealis</name>
    <dbReference type="NCBI Taxonomy" id="47425"/>
    <lineage>
        <taxon>Eukaryota</taxon>
        <taxon>Fungi</taxon>
        <taxon>Dikarya</taxon>
        <taxon>Basidiomycota</taxon>
        <taxon>Agaricomycotina</taxon>
        <taxon>Agaricomycetes</taxon>
        <taxon>Agaricomycetidae</taxon>
        <taxon>Agaricales</taxon>
        <taxon>Marasmiineae</taxon>
        <taxon>Physalacriaceae</taxon>
        <taxon>Armillaria</taxon>
    </lineage>
</organism>
<comment type="caution">
    <text evidence="1">The sequence shown here is derived from an EMBL/GenBank/DDBJ whole genome shotgun (WGS) entry which is preliminary data.</text>
</comment>
<proteinExistence type="predicted"/>
<reference evidence="1" key="1">
    <citation type="submission" date="2023-06" db="EMBL/GenBank/DDBJ databases">
        <authorList>
            <consortium name="Lawrence Berkeley National Laboratory"/>
            <person name="Ahrendt S."/>
            <person name="Sahu N."/>
            <person name="Indic B."/>
            <person name="Wong-Bajracharya J."/>
            <person name="Merenyi Z."/>
            <person name="Ke H.-M."/>
            <person name="Monk M."/>
            <person name="Kocsube S."/>
            <person name="Drula E."/>
            <person name="Lipzen A."/>
            <person name="Balint B."/>
            <person name="Henrissat B."/>
            <person name="Andreopoulos B."/>
            <person name="Martin F.M."/>
            <person name="Harder C.B."/>
            <person name="Rigling D."/>
            <person name="Ford K.L."/>
            <person name="Foster G.D."/>
            <person name="Pangilinan J."/>
            <person name="Papanicolaou A."/>
            <person name="Barry K."/>
            <person name="LaButti K."/>
            <person name="Viragh M."/>
            <person name="Koriabine M."/>
            <person name="Yan M."/>
            <person name="Riley R."/>
            <person name="Champramary S."/>
            <person name="Plett K.L."/>
            <person name="Tsai I.J."/>
            <person name="Slot J."/>
            <person name="Sipos G."/>
            <person name="Plett J."/>
            <person name="Nagy L.G."/>
            <person name="Grigoriev I.V."/>
        </authorList>
    </citation>
    <scope>NUCLEOTIDE SEQUENCE</scope>
    <source>
        <strain evidence="1">FPL87.14</strain>
    </source>
</reference>
<keyword evidence="2" id="KW-1185">Reference proteome</keyword>
<name>A0AA39KBK0_9AGAR</name>
<dbReference type="EMBL" id="JAUEPT010000001">
    <property type="protein sequence ID" value="KAK0456960.1"/>
    <property type="molecule type" value="Genomic_DNA"/>
</dbReference>
<accession>A0AA39KBK0</accession>